<evidence type="ECO:0000256" key="1">
    <source>
        <dbReference type="SAM" id="Phobius"/>
    </source>
</evidence>
<gene>
    <name evidence="2" type="ORF">GUITHDRAFT_101472</name>
</gene>
<name>L1JXD6_GUITC</name>
<keyword evidence="4" id="KW-1185">Reference proteome</keyword>
<dbReference type="RefSeq" id="XP_005840007.1">
    <property type="nucleotide sequence ID" value="XM_005839950.1"/>
</dbReference>
<organism evidence="2">
    <name type="scientific">Guillardia theta (strain CCMP2712)</name>
    <name type="common">Cryptophyte</name>
    <dbReference type="NCBI Taxonomy" id="905079"/>
    <lineage>
        <taxon>Eukaryota</taxon>
        <taxon>Cryptophyceae</taxon>
        <taxon>Pyrenomonadales</taxon>
        <taxon>Geminigeraceae</taxon>
        <taxon>Guillardia</taxon>
    </lineage>
</organism>
<sequence length="116" mass="12599">MVKICSMLLLTRAAVLNIFMEDKDKGTSKQSTRIVMAKGEPAAVEASSSTRAEPDSSNYGTVYERERLLPFSVEQLPSASKKKLTRLAMVVAGCVILIKLMMLLASWSSARSGRGS</sequence>
<protein>
    <submittedName>
        <fullName evidence="2 3">Uncharacterized protein</fullName>
    </submittedName>
</protein>
<reference evidence="3" key="3">
    <citation type="submission" date="2015-06" db="UniProtKB">
        <authorList>
            <consortium name="EnsemblProtists"/>
        </authorList>
    </citation>
    <scope>IDENTIFICATION</scope>
</reference>
<dbReference type="KEGG" id="gtt:GUITHDRAFT_101472"/>
<dbReference type="PaxDb" id="55529-EKX53027"/>
<keyword evidence="1" id="KW-0812">Transmembrane</keyword>
<reference evidence="4" key="2">
    <citation type="submission" date="2012-11" db="EMBL/GenBank/DDBJ databases">
        <authorList>
            <person name="Kuo A."/>
            <person name="Curtis B.A."/>
            <person name="Tanifuji G."/>
            <person name="Burki F."/>
            <person name="Gruber A."/>
            <person name="Irimia M."/>
            <person name="Maruyama S."/>
            <person name="Arias M.C."/>
            <person name="Ball S.G."/>
            <person name="Gile G.H."/>
            <person name="Hirakawa Y."/>
            <person name="Hopkins J.F."/>
            <person name="Rensing S.A."/>
            <person name="Schmutz J."/>
            <person name="Symeonidi A."/>
            <person name="Elias M."/>
            <person name="Eveleigh R.J."/>
            <person name="Herman E.K."/>
            <person name="Klute M.J."/>
            <person name="Nakayama T."/>
            <person name="Obornik M."/>
            <person name="Reyes-Prieto A."/>
            <person name="Armbrust E.V."/>
            <person name="Aves S.J."/>
            <person name="Beiko R.G."/>
            <person name="Coutinho P."/>
            <person name="Dacks J.B."/>
            <person name="Durnford D.G."/>
            <person name="Fast N.M."/>
            <person name="Green B.R."/>
            <person name="Grisdale C."/>
            <person name="Hempe F."/>
            <person name="Henrissat B."/>
            <person name="Hoppner M.P."/>
            <person name="Ishida K.-I."/>
            <person name="Kim E."/>
            <person name="Koreny L."/>
            <person name="Kroth P.G."/>
            <person name="Liu Y."/>
            <person name="Malik S.-B."/>
            <person name="Maier U.G."/>
            <person name="McRose D."/>
            <person name="Mock T."/>
            <person name="Neilson J.A."/>
            <person name="Onodera N.T."/>
            <person name="Poole A.M."/>
            <person name="Pritham E.J."/>
            <person name="Richards T.A."/>
            <person name="Rocap G."/>
            <person name="Roy S.W."/>
            <person name="Sarai C."/>
            <person name="Schaack S."/>
            <person name="Shirato S."/>
            <person name="Slamovits C.H."/>
            <person name="Spencer D.F."/>
            <person name="Suzuki S."/>
            <person name="Worden A.Z."/>
            <person name="Zauner S."/>
            <person name="Barry K."/>
            <person name="Bell C."/>
            <person name="Bharti A.K."/>
            <person name="Crow J.A."/>
            <person name="Grimwood J."/>
            <person name="Kramer R."/>
            <person name="Lindquist E."/>
            <person name="Lucas S."/>
            <person name="Salamov A."/>
            <person name="McFadden G.I."/>
            <person name="Lane C.E."/>
            <person name="Keeling P.J."/>
            <person name="Gray M.W."/>
            <person name="Grigoriev I.V."/>
            <person name="Archibald J.M."/>
        </authorList>
    </citation>
    <scope>NUCLEOTIDE SEQUENCE</scope>
    <source>
        <strain evidence="4">CCMP2712</strain>
    </source>
</reference>
<evidence type="ECO:0000313" key="3">
    <source>
        <dbReference type="EnsemblProtists" id="EKX53027"/>
    </source>
</evidence>
<reference evidence="2 4" key="1">
    <citation type="journal article" date="2012" name="Nature">
        <title>Algal genomes reveal evolutionary mosaicism and the fate of nucleomorphs.</title>
        <authorList>
            <consortium name="DOE Joint Genome Institute"/>
            <person name="Curtis B.A."/>
            <person name="Tanifuji G."/>
            <person name="Burki F."/>
            <person name="Gruber A."/>
            <person name="Irimia M."/>
            <person name="Maruyama S."/>
            <person name="Arias M.C."/>
            <person name="Ball S.G."/>
            <person name="Gile G.H."/>
            <person name="Hirakawa Y."/>
            <person name="Hopkins J.F."/>
            <person name="Kuo A."/>
            <person name="Rensing S.A."/>
            <person name="Schmutz J."/>
            <person name="Symeonidi A."/>
            <person name="Elias M."/>
            <person name="Eveleigh R.J."/>
            <person name="Herman E.K."/>
            <person name="Klute M.J."/>
            <person name="Nakayama T."/>
            <person name="Obornik M."/>
            <person name="Reyes-Prieto A."/>
            <person name="Armbrust E.V."/>
            <person name="Aves S.J."/>
            <person name="Beiko R.G."/>
            <person name="Coutinho P."/>
            <person name="Dacks J.B."/>
            <person name="Durnford D.G."/>
            <person name="Fast N.M."/>
            <person name="Green B.R."/>
            <person name="Grisdale C.J."/>
            <person name="Hempel F."/>
            <person name="Henrissat B."/>
            <person name="Hoppner M.P."/>
            <person name="Ishida K."/>
            <person name="Kim E."/>
            <person name="Koreny L."/>
            <person name="Kroth P.G."/>
            <person name="Liu Y."/>
            <person name="Malik S.B."/>
            <person name="Maier U.G."/>
            <person name="McRose D."/>
            <person name="Mock T."/>
            <person name="Neilson J.A."/>
            <person name="Onodera N.T."/>
            <person name="Poole A.M."/>
            <person name="Pritham E.J."/>
            <person name="Richards T.A."/>
            <person name="Rocap G."/>
            <person name="Roy S.W."/>
            <person name="Sarai C."/>
            <person name="Schaack S."/>
            <person name="Shirato S."/>
            <person name="Slamovits C.H."/>
            <person name="Spencer D.F."/>
            <person name="Suzuki S."/>
            <person name="Worden A.Z."/>
            <person name="Zauner S."/>
            <person name="Barry K."/>
            <person name="Bell C."/>
            <person name="Bharti A.K."/>
            <person name="Crow J.A."/>
            <person name="Grimwood J."/>
            <person name="Kramer R."/>
            <person name="Lindquist E."/>
            <person name="Lucas S."/>
            <person name="Salamov A."/>
            <person name="McFadden G.I."/>
            <person name="Lane C.E."/>
            <person name="Keeling P.J."/>
            <person name="Gray M.W."/>
            <person name="Grigoriev I.V."/>
            <person name="Archibald J.M."/>
        </authorList>
    </citation>
    <scope>NUCLEOTIDE SEQUENCE</scope>
    <source>
        <strain evidence="2 4">CCMP2712</strain>
    </source>
</reference>
<evidence type="ECO:0000313" key="4">
    <source>
        <dbReference type="Proteomes" id="UP000011087"/>
    </source>
</evidence>
<dbReference type="AlphaFoldDB" id="L1JXD6"/>
<dbReference type="EnsemblProtists" id="EKX53027">
    <property type="protein sequence ID" value="EKX53027"/>
    <property type="gene ID" value="GUITHDRAFT_101472"/>
</dbReference>
<keyword evidence="1" id="KW-1133">Transmembrane helix</keyword>
<keyword evidence="1" id="KW-0472">Membrane</keyword>
<dbReference type="GeneID" id="17309709"/>
<dbReference type="HOGENOM" id="CLU_2101604_0_0_1"/>
<accession>L1JXD6</accession>
<feature type="transmembrane region" description="Helical" evidence="1">
    <location>
        <begin position="87"/>
        <end position="107"/>
    </location>
</feature>
<dbReference type="EMBL" id="JH992971">
    <property type="protein sequence ID" value="EKX53027.1"/>
    <property type="molecule type" value="Genomic_DNA"/>
</dbReference>
<evidence type="ECO:0000313" key="2">
    <source>
        <dbReference type="EMBL" id="EKX53027.1"/>
    </source>
</evidence>
<dbReference type="Proteomes" id="UP000011087">
    <property type="component" value="Unassembled WGS sequence"/>
</dbReference>
<proteinExistence type="predicted"/>